<evidence type="ECO:0000313" key="1">
    <source>
        <dbReference type="EnsemblMetazoa" id="BGLB000027-PA"/>
    </source>
</evidence>
<sequence>MLCCSPLFGL</sequence>
<proteinExistence type="predicted"/>
<dbReference type="Proteomes" id="UP000076420">
    <property type="component" value="Unassembled WGS sequence"/>
</dbReference>
<organism evidence="1 2">
    <name type="scientific">Biomphalaria glabrata</name>
    <name type="common">Bloodfluke planorb</name>
    <name type="synonym">Freshwater snail</name>
    <dbReference type="NCBI Taxonomy" id="6526"/>
    <lineage>
        <taxon>Eukaryota</taxon>
        <taxon>Metazoa</taxon>
        <taxon>Spiralia</taxon>
        <taxon>Lophotrochozoa</taxon>
        <taxon>Mollusca</taxon>
        <taxon>Gastropoda</taxon>
        <taxon>Heterobranchia</taxon>
        <taxon>Euthyneura</taxon>
        <taxon>Panpulmonata</taxon>
        <taxon>Hygrophila</taxon>
        <taxon>Lymnaeoidea</taxon>
        <taxon>Planorbidae</taxon>
        <taxon>Biomphalaria</taxon>
    </lineage>
</organism>
<name>A0A182YTN3_BIOGL</name>
<gene>
    <name evidence="1" type="primary">106072743</name>
</gene>
<dbReference type="EnsemblMetazoa" id="BGLB000027-RA">
    <property type="protein sequence ID" value="BGLB000027-PA"/>
    <property type="gene ID" value="BGLB000027"/>
</dbReference>
<reference evidence="1" key="1">
    <citation type="submission" date="2020-05" db="UniProtKB">
        <authorList>
            <consortium name="EnsemblMetazoa"/>
        </authorList>
    </citation>
    <scope>IDENTIFICATION</scope>
    <source>
        <strain evidence="1">BB02</strain>
    </source>
</reference>
<accession>A0A182YTN3</accession>
<protein>
    <submittedName>
        <fullName evidence="1">Uncharacterized protein</fullName>
    </submittedName>
</protein>
<evidence type="ECO:0000313" key="2">
    <source>
        <dbReference type="Proteomes" id="UP000076420"/>
    </source>
</evidence>
<dbReference type="VEuPathDB" id="VectorBase:BGLB000027"/>